<comment type="subcellular location">
    <subcellularLocation>
        <location evidence="1">Membrane</location>
        <topology evidence="1">Multi-pass membrane protein</topology>
    </subcellularLocation>
</comment>
<dbReference type="AlphaFoldDB" id="A0A1B6KU60"/>
<evidence type="ECO:0000256" key="1">
    <source>
        <dbReference type="ARBA" id="ARBA00004141"/>
    </source>
</evidence>
<feature type="compositionally biased region" description="Polar residues" evidence="6">
    <location>
        <begin position="329"/>
        <end position="338"/>
    </location>
</feature>
<evidence type="ECO:0000256" key="5">
    <source>
        <dbReference type="RuleBase" id="RU000477"/>
    </source>
</evidence>
<sequence length="338" mass="36010">LACSLVATSGTSAQGSSNPALNPARALGPAFVMNKWDFHWVFWFGPILGGMAAGLIYEFIFNPRRHANQSKDSIDGDSSSIHSDEDTYDELDKPRSTYNTLRCQVAGVGQQGGALYGPVGNLTPASPSGPAYCPSLASASLYSAPPCKLDRVESLYGGTKSLYAKSPPLTRANLNRSQSVYTKSSGPIVHREGVMPRPGPLVPAQSLYPMRLNATGANSNTTAANQNQQNQQRLGGESVYGVRSVNNGTGGIYGKVPGRPESVYGARRQDSADSSYGSYQSNPGRGNYAQNIKQASNFHGQQQGGMRQSPQQTVGVPMPGPPPPYLQHGQRNSPDPQY</sequence>
<feature type="compositionally biased region" description="Polar residues" evidence="6">
    <location>
        <begin position="272"/>
        <end position="299"/>
    </location>
</feature>
<gene>
    <name evidence="8" type="ORF">g.21543</name>
</gene>
<feature type="compositionally biased region" description="Low complexity" evidence="6">
    <location>
        <begin position="215"/>
        <end position="232"/>
    </location>
</feature>
<dbReference type="Gene3D" id="1.20.1080.10">
    <property type="entry name" value="Glycerol uptake facilitator protein"/>
    <property type="match status" value="1"/>
</dbReference>
<keyword evidence="2 5" id="KW-0812">Transmembrane</keyword>
<dbReference type="PANTHER" id="PTHR19139:SF268">
    <property type="entry name" value="NEUROGENIC PROTEIN BIG BRAIN"/>
    <property type="match status" value="1"/>
</dbReference>
<comment type="similarity">
    <text evidence="5">Belongs to the MIP/aquaporin (TC 1.A.8) family.</text>
</comment>
<dbReference type="InterPro" id="IPR000425">
    <property type="entry name" value="MIP"/>
</dbReference>
<organism evidence="8">
    <name type="scientific">Graphocephala atropunctata</name>
    <dbReference type="NCBI Taxonomy" id="36148"/>
    <lineage>
        <taxon>Eukaryota</taxon>
        <taxon>Metazoa</taxon>
        <taxon>Ecdysozoa</taxon>
        <taxon>Arthropoda</taxon>
        <taxon>Hexapoda</taxon>
        <taxon>Insecta</taxon>
        <taxon>Pterygota</taxon>
        <taxon>Neoptera</taxon>
        <taxon>Paraneoptera</taxon>
        <taxon>Hemiptera</taxon>
        <taxon>Auchenorrhyncha</taxon>
        <taxon>Membracoidea</taxon>
        <taxon>Cicadellidae</taxon>
        <taxon>Cicadellinae</taxon>
        <taxon>Cicadellini</taxon>
        <taxon>Graphocephala</taxon>
    </lineage>
</organism>
<feature type="non-terminal residue" evidence="8">
    <location>
        <position position="1"/>
    </location>
</feature>
<dbReference type="PANTHER" id="PTHR19139">
    <property type="entry name" value="AQUAPORIN TRANSPORTER"/>
    <property type="match status" value="1"/>
</dbReference>
<evidence type="ECO:0008006" key="9">
    <source>
        <dbReference type="Google" id="ProtNLM"/>
    </source>
</evidence>
<keyword evidence="5" id="KW-0813">Transport</keyword>
<evidence type="ECO:0000256" key="6">
    <source>
        <dbReference type="SAM" id="MobiDB-lite"/>
    </source>
</evidence>
<feature type="compositionally biased region" description="Low complexity" evidence="6">
    <location>
        <begin position="300"/>
        <end position="317"/>
    </location>
</feature>
<reference evidence="8" key="1">
    <citation type="submission" date="2015-11" db="EMBL/GenBank/DDBJ databases">
        <title>De novo transcriptome assembly of four potential Pierce s Disease insect vectors from Arizona vineyards.</title>
        <authorList>
            <person name="Tassone E.E."/>
        </authorList>
    </citation>
    <scope>NUCLEOTIDE SEQUENCE</scope>
</reference>
<feature type="region of interest" description="Disordered" evidence="6">
    <location>
        <begin position="248"/>
        <end position="338"/>
    </location>
</feature>
<feature type="compositionally biased region" description="Basic and acidic residues" evidence="6">
    <location>
        <begin position="82"/>
        <end position="93"/>
    </location>
</feature>
<evidence type="ECO:0000256" key="2">
    <source>
        <dbReference type="ARBA" id="ARBA00022692"/>
    </source>
</evidence>
<feature type="transmembrane region" description="Helical" evidence="7">
    <location>
        <begin position="40"/>
        <end position="61"/>
    </location>
</feature>
<evidence type="ECO:0000256" key="7">
    <source>
        <dbReference type="SAM" id="Phobius"/>
    </source>
</evidence>
<dbReference type="InterPro" id="IPR034294">
    <property type="entry name" value="Aquaporin_transptr"/>
</dbReference>
<evidence type="ECO:0000256" key="3">
    <source>
        <dbReference type="ARBA" id="ARBA00022989"/>
    </source>
</evidence>
<evidence type="ECO:0000313" key="8">
    <source>
        <dbReference type="EMBL" id="JAT14977.1"/>
    </source>
</evidence>
<feature type="region of interest" description="Disordered" evidence="6">
    <location>
        <begin position="69"/>
        <end position="93"/>
    </location>
</feature>
<dbReference type="InterPro" id="IPR023271">
    <property type="entry name" value="Aquaporin-like"/>
</dbReference>
<dbReference type="GO" id="GO:0005886">
    <property type="term" value="C:plasma membrane"/>
    <property type="evidence" value="ECO:0007669"/>
    <property type="project" value="TreeGrafter"/>
</dbReference>
<dbReference type="Pfam" id="PF00230">
    <property type="entry name" value="MIP"/>
    <property type="match status" value="1"/>
</dbReference>
<keyword evidence="4 7" id="KW-0472">Membrane</keyword>
<protein>
    <recommendedName>
        <fullName evidence="9">Aquaporin</fullName>
    </recommendedName>
</protein>
<dbReference type="GO" id="GO:0015250">
    <property type="term" value="F:water channel activity"/>
    <property type="evidence" value="ECO:0007669"/>
    <property type="project" value="TreeGrafter"/>
</dbReference>
<dbReference type="SUPFAM" id="SSF81338">
    <property type="entry name" value="Aquaporin-like"/>
    <property type="match status" value="1"/>
</dbReference>
<name>A0A1B6KU60_9HEMI</name>
<accession>A0A1B6KU60</accession>
<proteinExistence type="inferred from homology"/>
<keyword evidence="3 7" id="KW-1133">Transmembrane helix</keyword>
<evidence type="ECO:0000256" key="4">
    <source>
        <dbReference type="ARBA" id="ARBA00023136"/>
    </source>
</evidence>
<dbReference type="EMBL" id="GEBQ01025000">
    <property type="protein sequence ID" value="JAT14977.1"/>
    <property type="molecule type" value="Transcribed_RNA"/>
</dbReference>
<dbReference type="PRINTS" id="PR00783">
    <property type="entry name" value="MINTRINSICP"/>
</dbReference>
<feature type="region of interest" description="Disordered" evidence="6">
    <location>
        <begin position="215"/>
        <end position="236"/>
    </location>
</feature>